<dbReference type="EMBL" id="AZBU02000003">
    <property type="protein sequence ID" value="TKR86498.1"/>
    <property type="molecule type" value="Genomic_DNA"/>
</dbReference>
<gene>
    <name evidence="2" type="ORF">L596_011082</name>
</gene>
<sequence>MSDHFHLPSSDDFVHFRRSRAMTEPFHESNENGMPAVCYRSSSEDENTNDSGISMTFDHKQPTDFTEAFNFEKDLDATPRVRRPHVRFFRISPVCVEITV</sequence>
<comment type="caution">
    <text evidence="2">The sequence shown here is derived from an EMBL/GenBank/DDBJ whole genome shotgun (WGS) entry which is preliminary data.</text>
</comment>
<reference evidence="2 3" key="1">
    <citation type="journal article" date="2015" name="Genome Biol.">
        <title>Comparative genomics of Steinernema reveals deeply conserved gene regulatory networks.</title>
        <authorList>
            <person name="Dillman A.R."/>
            <person name="Macchietto M."/>
            <person name="Porter C.F."/>
            <person name="Rogers A."/>
            <person name="Williams B."/>
            <person name="Antoshechkin I."/>
            <person name="Lee M.M."/>
            <person name="Goodwin Z."/>
            <person name="Lu X."/>
            <person name="Lewis E.E."/>
            <person name="Goodrich-Blair H."/>
            <person name="Stock S.P."/>
            <person name="Adams B.J."/>
            <person name="Sternberg P.W."/>
            <person name="Mortazavi A."/>
        </authorList>
    </citation>
    <scope>NUCLEOTIDE SEQUENCE [LARGE SCALE GENOMIC DNA]</scope>
    <source>
        <strain evidence="2 3">ALL</strain>
    </source>
</reference>
<accession>A0A4U5NSE3</accession>
<feature type="region of interest" description="Disordered" evidence="1">
    <location>
        <begin position="24"/>
        <end position="59"/>
    </location>
</feature>
<keyword evidence="3" id="KW-1185">Reference proteome</keyword>
<dbReference type="Proteomes" id="UP000298663">
    <property type="component" value="Unassembled WGS sequence"/>
</dbReference>
<proteinExistence type="predicted"/>
<dbReference type="AlphaFoldDB" id="A0A4U5NSE3"/>
<organism evidence="2 3">
    <name type="scientific">Steinernema carpocapsae</name>
    <name type="common">Entomopathogenic nematode</name>
    <dbReference type="NCBI Taxonomy" id="34508"/>
    <lineage>
        <taxon>Eukaryota</taxon>
        <taxon>Metazoa</taxon>
        <taxon>Ecdysozoa</taxon>
        <taxon>Nematoda</taxon>
        <taxon>Chromadorea</taxon>
        <taxon>Rhabditida</taxon>
        <taxon>Tylenchina</taxon>
        <taxon>Panagrolaimomorpha</taxon>
        <taxon>Strongyloidoidea</taxon>
        <taxon>Steinernematidae</taxon>
        <taxon>Steinernema</taxon>
    </lineage>
</organism>
<evidence type="ECO:0000256" key="1">
    <source>
        <dbReference type="SAM" id="MobiDB-lite"/>
    </source>
</evidence>
<reference evidence="2 3" key="2">
    <citation type="journal article" date="2019" name="G3 (Bethesda)">
        <title>Hybrid Assembly of the Genome of the Entomopathogenic Nematode Steinernema carpocapsae Identifies the X-Chromosome.</title>
        <authorList>
            <person name="Serra L."/>
            <person name="Macchietto M."/>
            <person name="Macias-Munoz A."/>
            <person name="McGill C.J."/>
            <person name="Rodriguez I.M."/>
            <person name="Rodriguez B."/>
            <person name="Murad R."/>
            <person name="Mortazavi A."/>
        </authorList>
    </citation>
    <scope>NUCLEOTIDE SEQUENCE [LARGE SCALE GENOMIC DNA]</scope>
    <source>
        <strain evidence="2 3">ALL</strain>
    </source>
</reference>
<protein>
    <submittedName>
        <fullName evidence="2">Uncharacterized protein</fullName>
    </submittedName>
</protein>
<evidence type="ECO:0000313" key="2">
    <source>
        <dbReference type="EMBL" id="TKR86498.1"/>
    </source>
</evidence>
<evidence type="ECO:0000313" key="3">
    <source>
        <dbReference type="Proteomes" id="UP000298663"/>
    </source>
</evidence>
<name>A0A4U5NSE3_STECR</name>